<dbReference type="AlphaFoldDB" id="A0A9W6BDD4"/>
<gene>
    <name evidence="13" type="primary">PLEST000411</name>
    <name evidence="13" type="ORF">PLESTB_000339900</name>
</gene>
<comment type="caution">
    <text evidence="13">The sequence shown here is derived from an EMBL/GenBank/DDBJ whole genome shotgun (WGS) entry which is preliminary data.</text>
</comment>
<dbReference type="PANTHER" id="PTHR48012:SF10">
    <property type="entry name" value="FI20177P1"/>
    <property type="match status" value="1"/>
</dbReference>
<comment type="catalytic activity">
    <reaction evidence="8">
        <text>L-threonyl-[protein] + ATP = O-phospho-L-threonyl-[protein] + ADP + H(+)</text>
        <dbReference type="Rhea" id="RHEA:46608"/>
        <dbReference type="Rhea" id="RHEA-COMP:11060"/>
        <dbReference type="Rhea" id="RHEA-COMP:11605"/>
        <dbReference type="ChEBI" id="CHEBI:15378"/>
        <dbReference type="ChEBI" id="CHEBI:30013"/>
        <dbReference type="ChEBI" id="CHEBI:30616"/>
        <dbReference type="ChEBI" id="CHEBI:61977"/>
        <dbReference type="ChEBI" id="CHEBI:456216"/>
        <dbReference type="EC" id="2.7.11.1"/>
    </reaction>
</comment>
<comment type="catalytic activity">
    <reaction evidence="9">
        <text>L-seryl-[protein] + ATP = O-phospho-L-seryl-[protein] + ADP + H(+)</text>
        <dbReference type="Rhea" id="RHEA:17989"/>
        <dbReference type="Rhea" id="RHEA-COMP:9863"/>
        <dbReference type="Rhea" id="RHEA-COMP:11604"/>
        <dbReference type="ChEBI" id="CHEBI:15378"/>
        <dbReference type="ChEBI" id="CHEBI:29999"/>
        <dbReference type="ChEBI" id="CHEBI:30616"/>
        <dbReference type="ChEBI" id="CHEBI:83421"/>
        <dbReference type="ChEBI" id="CHEBI:456216"/>
        <dbReference type="EC" id="2.7.11.1"/>
    </reaction>
</comment>
<dbReference type="PANTHER" id="PTHR48012">
    <property type="entry name" value="STERILE20-LIKE KINASE, ISOFORM B-RELATED"/>
    <property type="match status" value="1"/>
</dbReference>
<evidence type="ECO:0000256" key="11">
    <source>
        <dbReference type="SAM" id="MobiDB-lite"/>
    </source>
</evidence>
<feature type="binding site" evidence="10">
    <location>
        <position position="58"/>
    </location>
    <ligand>
        <name>ATP</name>
        <dbReference type="ChEBI" id="CHEBI:30616"/>
    </ligand>
</feature>
<organism evidence="13 14">
    <name type="scientific">Pleodorina starrii</name>
    <dbReference type="NCBI Taxonomy" id="330485"/>
    <lineage>
        <taxon>Eukaryota</taxon>
        <taxon>Viridiplantae</taxon>
        <taxon>Chlorophyta</taxon>
        <taxon>core chlorophytes</taxon>
        <taxon>Chlorophyceae</taxon>
        <taxon>CS clade</taxon>
        <taxon>Chlamydomonadales</taxon>
        <taxon>Volvocaceae</taxon>
        <taxon>Pleodorina</taxon>
    </lineage>
</organism>
<dbReference type="InterPro" id="IPR050629">
    <property type="entry name" value="STE20/SPS1-PAK"/>
</dbReference>
<evidence type="ECO:0000256" key="4">
    <source>
        <dbReference type="ARBA" id="ARBA00022679"/>
    </source>
</evidence>
<feature type="domain" description="Protein kinase" evidence="12">
    <location>
        <begin position="29"/>
        <end position="284"/>
    </location>
</feature>
<dbReference type="SMART" id="SM00220">
    <property type="entry name" value="S_TKc"/>
    <property type="match status" value="1"/>
</dbReference>
<dbReference type="InterPro" id="IPR011009">
    <property type="entry name" value="Kinase-like_dom_sf"/>
</dbReference>
<dbReference type="PROSITE" id="PS00107">
    <property type="entry name" value="PROTEIN_KINASE_ATP"/>
    <property type="match status" value="1"/>
</dbReference>
<evidence type="ECO:0000256" key="7">
    <source>
        <dbReference type="ARBA" id="ARBA00022840"/>
    </source>
</evidence>
<feature type="region of interest" description="Disordered" evidence="11">
    <location>
        <begin position="375"/>
        <end position="426"/>
    </location>
</feature>
<comment type="similarity">
    <text evidence="1">Belongs to the protein kinase superfamily. STE Ser/Thr protein kinase family. STE20 subfamily.</text>
</comment>
<reference evidence="13 14" key="1">
    <citation type="journal article" date="2023" name="Commun. Biol.">
        <title>Reorganization of the ancestral sex-determining regions during the evolution of trioecy in Pleodorina starrii.</title>
        <authorList>
            <person name="Takahashi K."/>
            <person name="Suzuki S."/>
            <person name="Kawai-Toyooka H."/>
            <person name="Yamamoto K."/>
            <person name="Hamaji T."/>
            <person name="Ootsuki R."/>
            <person name="Yamaguchi H."/>
            <person name="Kawachi M."/>
            <person name="Higashiyama T."/>
            <person name="Nozaki H."/>
        </authorList>
    </citation>
    <scope>NUCLEOTIDE SEQUENCE [LARGE SCALE GENOMIC DNA]</scope>
    <source>
        <strain evidence="13 14">NIES-4479</strain>
    </source>
</reference>
<name>A0A9W6BDD4_9CHLO</name>
<evidence type="ECO:0000256" key="9">
    <source>
        <dbReference type="ARBA" id="ARBA00048679"/>
    </source>
</evidence>
<dbReference type="SUPFAM" id="SSF56112">
    <property type="entry name" value="Protein kinase-like (PK-like)"/>
    <property type="match status" value="1"/>
</dbReference>
<dbReference type="Gene3D" id="1.10.510.10">
    <property type="entry name" value="Transferase(Phosphotransferase) domain 1"/>
    <property type="match status" value="1"/>
</dbReference>
<dbReference type="FunFam" id="1.10.510.10:FF:000207">
    <property type="entry name" value="serine/threonine-protein kinase dst1 isoform X1"/>
    <property type="match status" value="1"/>
</dbReference>
<evidence type="ECO:0000256" key="6">
    <source>
        <dbReference type="ARBA" id="ARBA00022777"/>
    </source>
</evidence>
<sequence>MDLPFSARTPAGHRQTAEEMESEAARSRFQLQNVLGKGAYGTVYSALDGQTGERVAIKVIPVTDQDREEFKQIQREIGFLADCNHPNVVRYLGSYRHPCELWIVMEYCGGGSVNDLLSASSEPLNEDIIAYICAEALKGLAYLHSLGKVHRDIKCGNILLTSSGDVKIADFGVSAQLTNTMSKRQTFIGTPHWMAPEVIQESRYDGKVDVWALGISAIEMAELRPPRWNVHPMRVIFMISRDPPPRLAQPDRWSPVFQDFVSQALLKDPKQRPTARYLLQHRFTMAQRAGVAAALLPLIQRAVQYLQEAALAAQQRQAEADTSILGGLATGRFSWRAGTVRADGAEASSGPALDATVIAAAATLRSGARGAVGLGLGGAHREREGEAEPASQPRPAPRGGRPPPPQPQSPSPLPGTPLSGVGRPSSSAGFDATVVVKEDYGGTVVVHEGFDTTVVRSDGGGGGHPALGGAAAAAAGGILRSPATPAQPGPMADYGATMVVAGGATLVERSGTVRRSSEADEGGADGDVDATGGGYLAAIRAAAAEVQHGDRHARPLESPAAGQPAPQLNEVERVRERLHSIYDGGLVVPLPFFRAEQAQPLALFHAAEPAQGQPLLTTAAPGPPRQQSQQQQPQQQGAAAPGMGGNPGMSQRRQQGPPPTANGAVAGSLPRGASLRQRPSQQQPYQQPSQHQPHQQQQQQTTAPSAGVDMCGVDPEAYDVVLELVQQSAAMALQRGEVASEQGAAIDSLPPTVLTQLLFHPVLQNLARTLAYNRRCLLMLPLDRRAQSELQESCNQLSAALQCVLSL</sequence>
<dbReference type="Pfam" id="PF00069">
    <property type="entry name" value="Pkinase"/>
    <property type="match status" value="1"/>
</dbReference>
<protein>
    <recommendedName>
        <fullName evidence="2">non-specific serine/threonine protein kinase</fullName>
        <ecNumber evidence="2">2.7.11.1</ecNumber>
    </recommendedName>
</protein>
<accession>A0A9W6BDD4</accession>
<dbReference type="OrthoDB" id="248923at2759"/>
<dbReference type="PROSITE" id="PS50011">
    <property type="entry name" value="PROTEIN_KINASE_DOM"/>
    <property type="match status" value="1"/>
</dbReference>
<keyword evidence="5 10" id="KW-0547">Nucleotide-binding</keyword>
<evidence type="ECO:0000256" key="5">
    <source>
        <dbReference type="ARBA" id="ARBA00022741"/>
    </source>
</evidence>
<feature type="region of interest" description="Disordered" evidence="11">
    <location>
        <begin position="1"/>
        <end position="23"/>
    </location>
</feature>
<dbReference type="EC" id="2.7.11.1" evidence="2"/>
<feature type="region of interest" description="Disordered" evidence="11">
    <location>
        <begin position="614"/>
        <end position="710"/>
    </location>
</feature>
<feature type="compositionally biased region" description="Pro residues" evidence="11">
    <location>
        <begin position="392"/>
        <end position="415"/>
    </location>
</feature>
<keyword evidence="14" id="KW-1185">Reference proteome</keyword>
<dbReference type="InterPro" id="IPR017441">
    <property type="entry name" value="Protein_kinase_ATP_BS"/>
</dbReference>
<evidence type="ECO:0000256" key="3">
    <source>
        <dbReference type="ARBA" id="ARBA00022527"/>
    </source>
</evidence>
<evidence type="ECO:0000256" key="10">
    <source>
        <dbReference type="PROSITE-ProRule" id="PRU10141"/>
    </source>
</evidence>
<dbReference type="EMBL" id="BRXU01000003">
    <property type="protein sequence ID" value="GLC50079.1"/>
    <property type="molecule type" value="Genomic_DNA"/>
</dbReference>
<feature type="region of interest" description="Disordered" evidence="11">
    <location>
        <begin position="546"/>
        <end position="568"/>
    </location>
</feature>
<evidence type="ECO:0000313" key="14">
    <source>
        <dbReference type="Proteomes" id="UP001165080"/>
    </source>
</evidence>
<dbReference type="Proteomes" id="UP001165080">
    <property type="component" value="Unassembled WGS sequence"/>
</dbReference>
<evidence type="ECO:0000313" key="13">
    <source>
        <dbReference type="EMBL" id="GLC50079.1"/>
    </source>
</evidence>
<evidence type="ECO:0000259" key="12">
    <source>
        <dbReference type="PROSITE" id="PS50011"/>
    </source>
</evidence>
<keyword evidence="7 10" id="KW-0067">ATP-binding</keyword>
<feature type="compositionally biased region" description="Low complexity" evidence="11">
    <location>
        <begin position="676"/>
        <end position="700"/>
    </location>
</feature>
<proteinExistence type="inferred from homology"/>
<dbReference type="GO" id="GO:0005524">
    <property type="term" value="F:ATP binding"/>
    <property type="evidence" value="ECO:0007669"/>
    <property type="project" value="UniProtKB-UniRule"/>
</dbReference>
<evidence type="ECO:0000256" key="2">
    <source>
        <dbReference type="ARBA" id="ARBA00012513"/>
    </source>
</evidence>
<dbReference type="GO" id="GO:0005737">
    <property type="term" value="C:cytoplasm"/>
    <property type="evidence" value="ECO:0007669"/>
    <property type="project" value="TreeGrafter"/>
</dbReference>
<keyword evidence="6" id="KW-0418">Kinase</keyword>
<keyword evidence="4" id="KW-0808">Transferase</keyword>
<dbReference type="GO" id="GO:0004674">
    <property type="term" value="F:protein serine/threonine kinase activity"/>
    <property type="evidence" value="ECO:0007669"/>
    <property type="project" value="UniProtKB-KW"/>
</dbReference>
<evidence type="ECO:0000256" key="1">
    <source>
        <dbReference type="ARBA" id="ARBA00008874"/>
    </source>
</evidence>
<evidence type="ECO:0000256" key="8">
    <source>
        <dbReference type="ARBA" id="ARBA00047899"/>
    </source>
</evidence>
<dbReference type="InterPro" id="IPR000719">
    <property type="entry name" value="Prot_kinase_dom"/>
</dbReference>
<feature type="compositionally biased region" description="Low complexity" evidence="11">
    <location>
        <begin position="625"/>
        <end position="641"/>
    </location>
</feature>
<keyword evidence="3" id="KW-0723">Serine/threonine-protein kinase</keyword>